<organism evidence="1 2">
    <name type="scientific">Selenomonas ruminantium</name>
    <dbReference type="NCBI Taxonomy" id="971"/>
    <lineage>
        <taxon>Bacteria</taxon>
        <taxon>Bacillati</taxon>
        <taxon>Bacillota</taxon>
        <taxon>Negativicutes</taxon>
        <taxon>Selenomonadales</taxon>
        <taxon>Selenomonadaceae</taxon>
        <taxon>Selenomonas</taxon>
    </lineage>
</organism>
<accession>A0A1M6V918</accession>
<dbReference type="OrthoDB" id="2625437at2"/>
<evidence type="ECO:0000313" key="2">
    <source>
        <dbReference type="Proteomes" id="UP000184263"/>
    </source>
</evidence>
<evidence type="ECO:0000313" key="1">
    <source>
        <dbReference type="EMBL" id="SHK77939.1"/>
    </source>
</evidence>
<reference evidence="1 2" key="1">
    <citation type="submission" date="2016-11" db="EMBL/GenBank/DDBJ databases">
        <authorList>
            <person name="Jaros S."/>
            <person name="Januszkiewicz K."/>
            <person name="Wedrychowicz H."/>
        </authorList>
    </citation>
    <scope>NUCLEOTIDE SEQUENCE [LARGE SCALE GENOMIC DNA]</scope>
    <source>
        <strain evidence="1 2">HD4</strain>
    </source>
</reference>
<protein>
    <submittedName>
        <fullName evidence="1">Uncharacterized protein</fullName>
    </submittedName>
</protein>
<dbReference type="Proteomes" id="UP000184263">
    <property type="component" value="Unassembled WGS sequence"/>
</dbReference>
<sequence length="65" mass="7333">MNIVCIGCGKESLSKDEIGVNKKLLGESVTEYYCMDCLADYLEVSVEDLQDKIEEFKEQGCTLFD</sequence>
<proteinExistence type="predicted"/>
<dbReference type="AlphaFoldDB" id="A0A1M6V918"/>
<dbReference type="EMBL" id="FRBC01000017">
    <property type="protein sequence ID" value="SHK77939.1"/>
    <property type="molecule type" value="Genomic_DNA"/>
</dbReference>
<name>A0A1M6V918_SELRU</name>
<dbReference type="RefSeq" id="WP_073090443.1">
    <property type="nucleotide sequence ID" value="NZ_FRBC01000017.1"/>
</dbReference>
<gene>
    <name evidence="1" type="ORF">SAMN05216582_11735</name>
</gene>